<dbReference type="GO" id="GO:0009062">
    <property type="term" value="P:fatty acid catabolic process"/>
    <property type="evidence" value="ECO:0007669"/>
    <property type="project" value="TreeGrafter"/>
</dbReference>
<keyword evidence="2 3" id="KW-0378">Hydrolase</keyword>
<dbReference type="EMBL" id="CP050253">
    <property type="protein sequence ID" value="QIQ21617.1"/>
    <property type="molecule type" value="Genomic_DNA"/>
</dbReference>
<organism evidence="5 6">
    <name type="scientific">Zophobihabitans entericus</name>
    <dbReference type="NCBI Taxonomy" id="1635327"/>
    <lineage>
        <taxon>Bacteria</taxon>
        <taxon>Pseudomonadati</taxon>
        <taxon>Pseudomonadota</taxon>
        <taxon>Gammaproteobacteria</taxon>
        <taxon>Orbales</taxon>
        <taxon>Orbaceae</taxon>
        <taxon>Zophobihabitans</taxon>
    </lineage>
</organism>
<proteinExistence type="inferred from homology"/>
<feature type="domain" description="HotDog ACOT-type" evidence="4">
    <location>
        <begin position="9"/>
        <end position="125"/>
    </location>
</feature>
<dbReference type="Proteomes" id="UP000501168">
    <property type="component" value="Chromosome"/>
</dbReference>
<evidence type="ECO:0000256" key="2">
    <source>
        <dbReference type="ARBA" id="ARBA00022801"/>
    </source>
</evidence>
<evidence type="ECO:0000313" key="5">
    <source>
        <dbReference type="EMBL" id="QIQ21617.1"/>
    </source>
</evidence>
<dbReference type="GO" id="GO:0052816">
    <property type="term" value="F:long-chain fatty acyl-CoA hydrolase activity"/>
    <property type="evidence" value="ECO:0007669"/>
    <property type="project" value="TreeGrafter"/>
</dbReference>
<dbReference type="InterPro" id="IPR033120">
    <property type="entry name" value="HOTDOG_ACOT"/>
</dbReference>
<dbReference type="EC" id="3.1.2.20" evidence="5"/>
<accession>A0A6G9ICP9</accession>
<evidence type="ECO:0000259" key="4">
    <source>
        <dbReference type="PROSITE" id="PS51770"/>
    </source>
</evidence>
<dbReference type="RefSeq" id="WP_166916605.1">
    <property type="nucleotide sequence ID" value="NZ_CP050253.1"/>
</dbReference>
<protein>
    <submittedName>
        <fullName evidence="5">Acyl-CoA thioester hydrolase YciA</fullName>
        <ecNumber evidence="5">3.1.2.20</ecNumber>
    </submittedName>
</protein>
<dbReference type="Pfam" id="PF03061">
    <property type="entry name" value="4HBT"/>
    <property type="match status" value="1"/>
</dbReference>
<dbReference type="GO" id="GO:0005829">
    <property type="term" value="C:cytosol"/>
    <property type="evidence" value="ECO:0007669"/>
    <property type="project" value="TreeGrafter"/>
</dbReference>
<gene>
    <name evidence="5" type="primary">yciA</name>
    <name evidence="5" type="ORF">IPMB12_07925</name>
</gene>
<dbReference type="GO" id="GO:0006637">
    <property type="term" value="P:acyl-CoA metabolic process"/>
    <property type="evidence" value="ECO:0007669"/>
    <property type="project" value="TreeGrafter"/>
</dbReference>
<dbReference type="PROSITE" id="PS51770">
    <property type="entry name" value="HOTDOG_ACOT"/>
    <property type="match status" value="1"/>
</dbReference>
<dbReference type="NCBIfam" id="NF007970">
    <property type="entry name" value="PRK10694.1"/>
    <property type="match status" value="1"/>
</dbReference>
<comment type="similarity">
    <text evidence="1">Belongs to the acyl coenzyme A hydrolase family.</text>
</comment>
<dbReference type="PANTHER" id="PTHR11049">
    <property type="entry name" value="ACYL COENZYME A THIOESTER HYDROLASE"/>
    <property type="match status" value="1"/>
</dbReference>
<dbReference type="CDD" id="cd03442">
    <property type="entry name" value="BFIT_BACH"/>
    <property type="match status" value="1"/>
</dbReference>
<dbReference type="Gene3D" id="3.10.129.10">
    <property type="entry name" value="Hotdog Thioesterase"/>
    <property type="match status" value="1"/>
</dbReference>
<keyword evidence="6" id="KW-1185">Reference proteome</keyword>
<dbReference type="InterPro" id="IPR029069">
    <property type="entry name" value="HotDog_dom_sf"/>
</dbReference>
<dbReference type="AlphaFoldDB" id="A0A6G9ICP9"/>
<evidence type="ECO:0000256" key="1">
    <source>
        <dbReference type="ARBA" id="ARBA00010458"/>
    </source>
</evidence>
<dbReference type="FunCoup" id="A0A6G9ICP9">
    <property type="interactions" value="188"/>
</dbReference>
<reference evidence="5 6" key="1">
    <citation type="submission" date="2020-03" db="EMBL/GenBank/DDBJ databases">
        <title>Complete genome sequence of Orbus sp. IPMB12 (BCRC 80908).</title>
        <authorList>
            <person name="Lo W.-S."/>
            <person name="Chang T.-H."/>
            <person name="Kuo C.-H."/>
        </authorList>
    </citation>
    <scope>NUCLEOTIDE SEQUENCE [LARGE SCALE GENOMIC DNA]</scope>
    <source>
        <strain evidence="5 6">IPMB12</strain>
    </source>
</reference>
<dbReference type="KEGG" id="orb:IPMB12_07925"/>
<dbReference type="InterPro" id="IPR006683">
    <property type="entry name" value="Thioestr_dom"/>
</dbReference>
<dbReference type="PANTHER" id="PTHR11049:SF5">
    <property type="entry name" value="ACYL-COA THIOESTER HYDROLASE YCIA"/>
    <property type="match status" value="1"/>
</dbReference>
<name>A0A6G9ICP9_9GAMM</name>
<sequence>MSAEEKSTPKGELVLRTLAMPADSNPYGHIFGGWIMSQMDLGGAILAKEVAKGRVVTVNVSSITFLKPALIGDVVCCYARVLKTGRTSLTIAIEVWVKKVTDYTRIGERFCITEAEFTYVSVDKHFNPKPLPELHQNFDAKTNDVSILRSGC</sequence>
<evidence type="ECO:0000313" key="6">
    <source>
        <dbReference type="Proteomes" id="UP000501168"/>
    </source>
</evidence>
<dbReference type="SUPFAM" id="SSF54637">
    <property type="entry name" value="Thioesterase/thiol ester dehydrase-isomerase"/>
    <property type="match status" value="1"/>
</dbReference>
<evidence type="ECO:0000256" key="3">
    <source>
        <dbReference type="PROSITE-ProRule" id="PRU01106"/>
    </source>
</evidence>
<dbReference type="InterPro" id="IPR040170">
    <property type="entry name" value="Cytosol_ACT"/>
</dbReference>
<dbReference type="InParanoid" id="A0A6G9ICP9"/>
<dbReference type="FunFam" id="3.10.129.10:FF:000008">
    <property type="entry name" value="Acyl-CoA thioester hydrolase"/>
    <property type="match status" value="1"/>
</dbReference>